<accession>A0A8X6KEK9</accession>
<reference evidence="4" key="1">
    <citation type="submission" date="2020-07" db="EMBL/GenBank/DDBJ databases">
        <title>Multicomponent nature underlies the extraordinary mechanical properties of spider dragline silk.</title>
        <authorList>
            <person name="Kono N."/>
            <person name="Nakamura H."/>
            <person name="Mori M."/>
            <person name="Yoshida Y."/>
            <person name="Ohtoshi R."/>
            <person name="Malay A.D."/>
            <person name="Moran D.A.P."/>
            <person name="Tomita M."/>
            <person name="Numata K."/>
            <person name="Arakawa K."/>
        </authorList>
    </citation>
    <scope>NUCLEOTIDE SEQUENCE</scope>
</reference>
<dbReference type="InterPro" id="IPR039672">
    <property type="entry name" value="MFS_2"/>
</dbReference>
<proteinExistence type="inferred from homology"/>
<organism evidence="4 5">
    <name type="scientific">Trichonephila clavata</name>
    <name type="common">Joro spider</name>
    <name type="synonym">Nephila clavata</name>
    <dbReference type="NCBI Taxonomy" id="2740835"/>
    <lineage>
        <taxon>Eukaryota</taxon>
        <taxon>Metazoa</taxon>
        <taxon>Ecdysozoa</taxon>
        <taxon>Arthropoda</taxon>
        <taxon>Chelicerata</taxon>
        <taxon>Arachnida</taxon>
        <taxon>Araneae</taxon>
        <taxon>Araneomorphae</taxon>
        <taxon>Entelegynae</taxon>
        <taxon>Araneoidea</taxon>
        <taxon>Nephilidae</taxon>
        <taxon>Trichonephila</taxon>
    </lineage>
</organism>
<feature type="transmembrane region" description="Helical" evidence="3">
    <location>
        <begin position="393"/>
        <end position="413"/>
    </location>
</feature>
<dbReference type="PANTHER" id="PTHR11328">
    <property type="entry name" value="MAJOR FACILITATOR SUPERFAMILY DOMAIN-CONTAINING PROTEIN"/>
    <property type="match status" value="1"/>
</dbReference>
<protein>
    <submittedName>
        <fullName evidence="4">Major facilitator superfamily domain-containing protein 12</fullName>
    </submittedName>
</protein>
<dbReference type="SUPFAM" id="SSF103473">
    <property type="entry name" value="MFS general substrate transporter"/>
    <property type="match status" value="1"/>
</dbReference>
<evidence type="ECO:0000313" key="5">
    <source>
        <dbReference type="Proteomes" id="UP000887116"/>
    </source>
</evidence>
<keyword evidence="3" id="KW-1133">Transmembrane helix</keyword>
<dbReference type="Proteomes" id="UP000887116">
    <property type="component" value="Unassembled WGS sequence"/>
</dbReference>
<comment type="caution">
    <text evidence="4">The sequence shown here is derived from an EMBL/GenBank/DDBJ whole genome shotgun (WGS) entry which is preliminary data.</text>
</comment>
<dbReference type="Gene3D" id="1.20.1250.20">
    <property type="entry name" value="MFS general substrate transporter like domains"/>
    <property type="match status" value="1"/>
</dbReference>
<feature type="region of interest" description="Disordered" evidence="2">
    <location>
        <begin position="438"/>
        <end position="460"/>
    </location>
</feature>
<feature type="transmembrane region" description="Helical" evidence="3">
    <location>
        <begin position="290"/>
        <end position="307"/>
    </location>
</feature>
<comment type="similarity">
    <text evidence="1">Belongs to the major facilitator superfamily.</text>
</comment>
<dbReference type="GO" id="GO:0005886">
    <property type="term" value="C:plasma membrane"/>
    <property type="evidence" value="ECO:0007669"/>
    <property type="project" value="TreeGrafter"/>
</dbReference>
<evidence type="ECO:0000256" key="2">
    <source>
        <dbReference type="SAM" id="MobiDB-lite"/>
    </source>
</evidence>
<feature type="transmembrane region" description="Helical" evidence="3">
    <location>
        <begin position="224"/>
        <end position="240"/>
    </location>
</feature>
<evidence type="ECO:0000313" key="4">
    <source>
        <dbReference type="EMBL" id="GFQ70726.1"/>
    </source>
</evidence>
<name>A0A8X6KEK9_TRICU</name>
<dbReference type="EMBL" id="BMAO01020913">
    <property type="protein sequence ID" value="GFQ70726.1"/>
    <property type="molecule type" value="Genomic_DNA"/>
</dbReference>
<keyword evidence="3" id="KW-0472">Membrane</keyword>
<evidence type="ECO:0000256" key="1">
    <source>
        <dbReference type="ARBA" id="ARBA00008335"/>
    </source>
</evidence>
<feature type="transmembrane region" description="Helical" evidence="3">
    <location>
        <begin position="84"/>
        <end position="106"/>
    </location>
</feature>
<gene>
    <name evidence="4" type="primary">MFSD12</name>
    <name evidence="4" type="ORF">TNCT_293991</name>
</gene>
<feature type="transmembrane region" description="Helical" evidence="3">
    <location>
        <begin position="166"/>
        <end position="184"/>
    </location>
</feature>
<feature type="transmembrane region" description="Helical" evidence="3">
    <location>
        <begin position="260"/>
        <end position="278"/>
    </location>
</feature>
<dbReference type="Pfam" id="PF13347">
    <property type="entry name" value="MFS_2"/>
    <property type="match status" value="1"/>
</dbReference>
<feature type="transmembrane region" description="Helical" evidence="3">
    <location>
        <begin position="352"/>
        <end position="373"/>
    </location>
</feature>
<dbReference type="GO" id="GO:0008643">
    <property type="term" value="P:carbohydrate transport"/>
    <property type="evidence" value="ECO:0007669"/>
    <property type="project" value="InterPro"/>
</dbReference>
<feature type="transmembrane region" description="Helical" evidence="3">
    <location>
        <begin position="52"/>
        <end position="69"/>
    </location>
</feature>
<dbReference type="AlphaFoldDB" id="A0A8X6KEK9"/>
<evidence type="ECO:0000256" key="3">
    <source>
        <dbReference type="SAM" id="Phobius"/>
    </source>
</evidence>
<dbReference type="InterPro" id="IPR036259">
    <property type="entry name" value="MFS_trans_sf"/>
</dbReference>
<dbReference type="PANTHER" id="PTHR11328:SF28">
    <property type="entry name" value="MAJOR FACILITATOR SUPERFAMILY DOMAIN-CONTAINING PROTEIN 12"/>
    <property type="match status" value="1"/>
</dbReference>
<keyword evidence="3" id="KW-0812">Transmembrane</keyword>
<keyword evidence="5" id="KW-1185">Reference proteome</keyword>
<dbReference type="GO" id="GO:0015293">
    <property type="term" value="F:symporter activity"/>
    <property type="evidence" value="ECO:0007669"/>
    <property type="project" value="InterPro"/>
</dbReference>
<feature type="transmembrane region" description="Helical" evidence="3">
    <location>
        <begin position="127"/>
        <end position="146"/>
    </location>
</feature>
<dbReference type="CDD" id="cd17491">
    <property type="entry name" value="MFS_MFSD12"/>
    <property type="match status" value="1"/>
</dbReference>
<feature type="transmembrane region" description="Helical" evidence="3">
    <location>
        <begin position="319"/>
        <end position="340"/>
    </location>
</feature>
<dbReference type="OrthoDB" id="1730117at2759"/>
<sequence>MFQQNILQLDTHVAGNLLLLGQVADAISTPFVGFESDRPNDLWLCKYGRRKAWHLVGTLCVLTSFPFLFMDCIYCSNSSQNAKFLYYGAFIVIFQFGWAAVQVSHLSLIPDLTPLSCERVELNSYRYAMTVLSNICTYVALLIIFGVSDEGEKHTGPKDLPIFKNVALSVVGVGAFFALMFHLFTKEKEHPHYSDQQQCVINEASEMIEKPHLTWKDWFTQPQFYMVALLYMSTRLYVNLSQVYMPMYIEDTLELHKNKIAIIPLVIFISGFLSSFLVKFLRRYLGIKATYFLGCMLAIASCIWIYLGEGEYYSTYHLYAVAVLIGVAGSTLLIISLAFTSDLIANSTTSGAFVFGSMSFVDKLANGIAVVIIQDLHPSMADCTSCKWYYKYVLVFSCGVAVLLGLFALTCLLPQSVGTRRNEEQLHRNSIIRHNRKYANSSQNGENKPLLSEESDSCST</sequence>